<keyword evidence="6 7" id="KW-0961">Cell wall biogenesis/degradation</keyword>
<dbReference type="InterPro" id="IPR004391">
    <property type="entry name" value="Glu_race"/>
</dbReference>
<dbReference type="PROSITE" id="PS00924">
    <property type="entry name" value="ASP_GLU_RACEMASE_2"/>
    <property type="match status" value="1"/>
</dbReference>
<accession>A0A9D2KAC5</accession>
<feature type="binding site" evidence="7">
    <location>
        <begin position="6"/>
        <end position="7"/>
    </location>
    <ligand>
        <name>substrate</name>
    </ligand>
</feature>
<evidence type="ECO:0000313" key="9">
    <source>
        <dbReference type="Proteomes" id="UP000824115"/>
    </source>
</evidence>
<feature type="active site" description="Proton donor/acceptor" evidence="7">
    <location>
        <position position="175"/>
    </location>
</feature>
<organism evidence="8 9">
    <name type="scientific">Candidatus Coprenecus stercoravium</name>
    <dbReference type="NCBI Taxonomy" id="2840735"/>
    <lineage>
        <taxon>Bacteria</taxon>
        <taxon>Pseudomonadati</taxon>
        <taxon>Bacteroidota</taxon>
        <taxon>Bacteroidia</taxon>
        <taxon>Bacteroidales</taxon>
        <taxon>Rikenellaceae</taxon>
        <taxon>Rikenellaceae incertae sedis</taxon>
        <taxon>Candidatus Coprenecus</taxon>
    </lineage>
</organism>
<sequence>MVGVYDSGVGGLSVWKELVALMPGQDYVYVADSAHCPYGEKSPEYIVGRADAVTRLLLEKGADAVVVACNTATAAAISYLRASYQVPFIGMEPAVKPAALASVSGVVGVLATANTFKGSLYRDTVMKYASGITVIEKVGRGLVEAVEKGEIPRGLVRRYVDEMVGEGADVIVLGCTHYPFLEDEISRCAGPSVRIVNPAPAVAAQTMRVLDGHVSGTGTRKFYSTGDTAVLRSLATGIDPSLSPADFETISI</sequence>
<dbReference type="Pfam" id="PF01177">
    <property type="entry name" value="Asp_Glu_race"/>
    <property type="match status" value="1"/>
</dbReference>
<keyword evidence="5 7" id="KW-0413">Isomerase</keyword>
<feature type="binding site" evidence="7">
    <location>
        <begin position="38"/>
        <end position="39"/>
    </location>
    <ligand>
        <name>substrate</name>
    </ligand>
</feature>
<name>A0A9D2KAC5_9BACT</name>
<dbReference type="NCBIfam" id="TIGR00067">
    <property type="entry name" value="glut_race"/>
    <property type="match status" value="1"/>
</dbReference>
<evidence type="ECO:0000256" key="3">
    <source>
        <dbReference type="ARBA" id="ARBA00022960"/>
    </source>
</evidence>
<dbReference type="SUPFAM" id="SSF53681">
    <property type="entry name" value="Aspartate/glutamate racemase"/>
    <property type="match status" value="2"/>
</dbReference>
<evidence type="ECO:0000256" key="1">
    <source>
        <dbReference type="ARBA" id="ARBA00001602"/>
    </source>
</evidence>
<evidence type="ECO:0000256" key="7">
    <source>
        <dbReference type="HAMAP-Rule" id="MF_00258"/>
    </source>
</evidence>
<dbReference type="PANTHER" id="PTHR21198:SF2">
    <property type="entry name" value="GLUTAMATE RACEMASE"/>
    <property type="match status" value="1"/>
</dbReference>
<dbReference type="GO" id="GO:0008881">
    <property type="term" value="F:glutamate racemase activity"/>
    <property type="evidence" value="ECO:0007669"/>
    <property type="project" value="UniProtKB-UniRule"/>
</dbReference>
<dbReference type="InterPro" id="IPR001920">
    <property type="entry name" value="Asp/Glu_race"/>
</dbReference>
<dbReference type="EMBL" id="DXAW01000028">
    <property type="protein sequence ID" value="HIZ85147.1"/>
    <property type="molecule type" value="Genomic_DNA"/>
</dbReference>
<comment type="pathway">
    <text evidence="7">Cell wall biogenesis; peptidoglycan biosynthesis.</text>
</comment>
<evidence type="ECO:0000256" key="2">
    <source>
        <dbReference type="ARBA" id="ARBA00013090"/>
    </source>
</evidence>
<dbReference type="Gene3D" id="3.40.50.1860">
    <property type="match status" value="2"/>
</dbReference>
<feature type="binding site" evidence="7">
    <location>
        <begin position="176"/>
        <end position="177"/>
    </location>
    <ligand>
        <name>substrate</name>
    </ligand>
</feature>
<comment type="catalytic activity">
    <reaction evidence="1 7">
        <text>L-glutamate = D-glutamate</text>
        <dbReference type="Rhea" id="RHEA:12813"/>
        <dbReference type="ChEBI" id="CHEBI:29985"/>
        <dbReference type="ChEBI" id="CHEBI:29986"/>
        <dbReference type="EC" id="5.1.1.3"/>
    </reaction>
</comment>
<comment type="similarity">
    <text evidence="7">Belongs to the aspartate/glutamate racemases family.</text>
</comment>
<reference evidence="8" key="2">
    <citation type="submission" date="2021-04" db="EMBL/GenBank/DDBJ databases">
        <authorList>
            <person name="Gilroy R."/>
        </authorList>
    </citation>
    <scope>NUCLEOTIDE SEQUENCE</scope>
    <source>
        <strain evidence="8">Gambia16-554</strain>
    </source>
</reference>
<dbReference type="Proteomes" id="UP000824115">
    <property type="component" value="Unassembled WGS sequence"/>
</dbReference>
<dbReference type="PANTHER" id="PTHR21198">
    <property type="entry name" value="GLUTAMATE RACEMASE"/>
    <property type="match status" value="1"/>
</dbReference>
<evidence type="ECO:0000256" key="5">
    <source>
        <dbReference type="ARBA" id="ARBA00023235"/>
    </source>
</evidence>
<keyword evidence="4 7" id="KW-0573">Peptidoglycan synthesis</keyword>
<feature type="binding site" evidence="7">
    <location>
        <begin position="70"/>
        <end position="71"/>
    </location>
    <ligand>
        <name>substrate</name>
    </ligand>
</feature>
<feature type="active site" description="Proton donor/acceptor" evidence="7">
    <location>
        <position position="69"/>
    </location>
</feature>
<dbReference type="InterPro" id="IPR033134">
    <property type="entry name" value="Asp/Glu_racemase_AS_2"/>
</dbReference>
<dbReference type="EC" id="5.1.1.3" evidence="2 7"/>
<dbReference type="InterPro" id="IPR015942">
    <property type="entry name" value="Asp/Glu/hydantoin_racemase"/>
</dbReference>
<proteinExistence type="inferred from homology"/>
<dbReference type="HAMAP" id="MF_00258">
    <property type="entry name" value="Glu_racemase"/>
    <property type="match status" value="1"/>
</dbReference>
<dbReference type="GO" id="GO:0071555">
    <property type="term" value="P:cell wall organization"/>
    <property type="evidence" value="ECO:0007669"/>
    <property type="project" value="UniProtKB-KW"/>
</dbReference>
<reference evidence="8" key="1">
    <citation type="journal article" date="2021" name="PeerJ">
        <title>Extensive microbial diversity within the chicken gut microbiome revealed by metagenomics and culture.</title>
        <authorList>
            <person name="Gilroy R."/>
            <person name="Ravi A."/>
            <person name="Getino M."/>
            <person name="Pursley I."/>
            <person name="Horton D.L."/>
            <person name="Alikhan N.F."/>
            <person name="Baker D."/>
            <person name="Gharbi K."/>
            <person name="Hall N."/>
            <person name="Watson M."/>
            <person name="Adriaenssens E.M."/>
            <person name="Foster-Nyarko E."/>
            <person name="Jarju S."/>
            <person name="Secka A."/>
            <person name="Antonio M."/>
            <person name="Oren A."/>
            <person name="Chaudhuri R.R."/>
            <person name="La Ragione R."/>
            <person name="Hildebrand F."/>
            <person name="Pallen M.J."/>
        </authorList>
    </citation>
    <scope>NUCLEOTIDE SEQUENCE</scope>
    <source>
        <strain evidence="8">Gambia16-554</strain>
    </source>
</reference>
<evidence type="ECO:0000256" key="6">
    <source>
        <dbReference type="ARBA" id="ARBA00023316"/>
    </source>
</evidence>
<dbReference type="GO" id="GO:0009252">
    <property type="term" value="P:peptidoglycan biosynthetic process"/>
    <property type="evidence" value="ECO:0007669"/>
    <property type="project" value="UniProtKB-UniRule"/>
</dbReference>
<comment type="caution">
    <text evidence="8">The sequence shown here is derived from an EMBL/GenBank/DDBJ whole genome shotgun (WGS) entry which is preliminary data.</text>
</comment>
<evidence type="ECO:0000313" key="8">
    <source>
        <dbReference type="EMBL" id="HIZ85147.1"/>
    </source>
</evidence>
<comment type="function">
    <text evidence="7">Provides the (R)-glutamate required for cell wall biosynthesis.</text>
</comment>
<dbReference type="AlphaFoldDB" id="A0A9D2KAC5"/>
<dbReference type="InterPro" id="IPR018187">
    <property type="entry name" value="Asp/Glu_racemase_AS_1"/>
</dbReference>
<keyword evidence="3 7" id="KW-0133">Cell shape</keyword>
<dbReference type="PROSITE" id="PS00923">
    <property type="entry name" value="ASP_GLU_RACEMASE_1"/>
    <property type="match status" value="1"/>
</dbReference>
<protein>
    <recommendedName>
        <fullName evidence="2 7">Glutamate racemase</fullName>
        <ecNumber evidence="2 7">5.1.1.3</ecNumber>
    </recommendedName>
</protein>
<dbReference type="GO" id="GO:0008360">
    <property type="term" value="P:regulation of cell shape"/>
    <property type="evidence" value="ECO:0007669"/>
    <property type="project" value="UniProtKB-KW"/>
</dbReference>
<evidence type="ECO:0000256" key="4">
    <source>
        <dbReference type="ARBA" id="ARBA00022984"/>
    </source>
</evidence>
<gene>
    <name evidence="7 8" type="primary">murI</name>
    <name evidence="8" type="ORF">IAC04_01485</name>
</gene>